<name>D8T0H4_SELML</name>
<keyword evidence="3" id="KW-0808">Transferase</keyword>
<dbReference type="FunFam" id="3.30.40.10:FF:000127">
    <property type="entry name" value="E3 ubiquitin-protein ligase RNF181"/>
    <property type="match status" value="1"/>
</dbReference>
<dbReference type="OMA" id="YSVICRV"/>
<dbReference type="Proteomes" id="UP000001514">
    <property type="component" value="Unassembled WGS sequence"/>
</dbReference>
<keyword evidence="7" id="KW-0862">Zinc</keyword>
<evidence type="ECO:0000256" key="6">
    <source>
        <dbReference type="ARBA" id="ARBA00022786"/>
    </source>
</evidence>
<dbReference type="InParanoid" id="D8T0H4"/>
<evidence type="ECO:0000256" key="7">
    <source>
        <dbReference type="ARBA" id="ARBA00022833"/>
    </source>
</evidence>
<dbReference type="CDD" id="cd16667">
    <property type="entry name" value="RING-H2_RNF126-like"/>
    <property type="match status" value="1"/>
</dbReference>
<evidence type="ECO:0000256" key="9">
    <source>
        <dbReference type="SAM" id="MobiDB-lite"/>
    </source>
</evidence>
<evidence type="ECO:0000256" key="1">
    <source>
        <dbReference type="ARBA" id="ARBA00000900"/>
    </source>
</evidence>
<dbReference type="EC" id="2.3.2.27" evidence="2"/>
<dbReference type="GO" id="GO:0061630">
    <property type="term" value="F:ubiquitin protein ligase activity"/>
    <property type="evidence" value="ECO:0000318"/>
    <property type="project" value="GO_Central"/>
</dbReference>
<evidence type="ECO:0000256" key="5">
    <source>
        <dbReference type="ARBA" id="ARBA00022771"/>
    </source>
</evidence>
<evidence type="ECO:0000256" key="4">
    <source>
        <dbReference type="ARBA" id="ARBA00022723"/>
    </source>
</evidence>
<keyword evidence="12" id="KW-1185">Reference proteome</keyword>
<dbReference type="Pfam" id="PF13639">
    <property type="entry name" value="zf-RING_2"/>
    <property type="match status" value="1"/>
</dbReference>
<evidence type="ECO:0000256" key="2">
    <source>
        <dbReference type="ARBA" id="ARBA00012483"/>
    </source>
</evidence>
<dbReference type="SMART" id="SM00184">
    <property type="entry name" value="RING"/>
    <property type="match status" value="1"/>
</dbReference>
<evidence type="ECO:0000313" key="12">
    <source>
        <dbReference type="Proteomes" id="UP000001514"/>
    </source>
</evidence>
<evidence type="ECO:0000313" key="11">
    <source>
        <dbReference type="EMBL" id="EFJ09851.1"/>
    </source>
</evidence>
<dbReference type="PANTHER" id="PTHR15710:SF4">
    <property type="entry name" value="E3 UBIQUITIN-PROTEIN LIGASE AIP2"/>
    <property type="match status" value="1"/>
</dbReference>
<dbReference type="EMBL" id="GL377658">
    <property type="protein sequence ID" value="EFJ09851.1"/>
    <property type="molecule type" value="Genomic_DNA"/>
</dbReference>
<sequence>MEAVVADLHNQLGKKSSFESAATALASLFRDRYDGATAAEKRAMYAAACRAGSLLQSRYTGKGFWIAGQILFEEAGDAITDPQEQENMMNWLTKAREFLHEDEDNSQPQQQARAGPSSPFLFEGQLTVDPEPRPPLWLLAPTTYHYGPAQLDGEGEHDDEELEDYVQSLTALENFVIEQADTQKGPPPASKDEVAKLSIVRVTEEVLKGLGDGTECAVCREVLVVGDEMQEMPCKHYFHPLCLKPWLEEHNSCPVCRYEMRTDDHEYESRKEREAEAEAERKGAANALPGLDFMYV</sequence>
<proteinExistence type="predicted"/>
<organism evidence="12">
    <name type="scientific">Selaginella moellendorffii</name>
    <name type="common">Spikemoss</name>
    <dbReference type="NCBI Taxonomy" id="88036"/>
    <lineage>
        <taxon>Eukaryota</taxon>
        <taxon>Viridiplantae</taxon>
        <taxon>Streptophyta</taxon>
        <taxon>Embryophyta</taxon>
        <taxon>Tracheophyta</taxon>
        <taxon>Lycopodiopsida</taxon>
        <taxon>Selaginellales</taxon>
        <taxon>Selaginellaceae</taxon>
        <taxon>Selaginella</taxon>
    </lineage>
</organism>
<dbReference type="Gramene" id="EFJ09851">
    <property type="protein sequence ID" value="EFJ09851"/>
    <property type="gene ID" value="SELMODRAFT_129201"/>
</dbReference>
<dbReference type="PROSITE" id="PS50089">
    <property type="entry name" value="ZF_RING_2"/>
    <property type="match status" value="1"/>
</dbReference>
<dbReference type="KEGG" id="smo:SELMODRAFT_129201"/>
<protein>
    <recommendedName>
        <fullName evidence="2">RING-type E3 ubiquitin transferase</fullName>
        <ecNumber evidence="2">2.3.2.27</ecNumber>
    </recommendedName>
</protein>
<keyword evidence="4" id="KW-0479">Metal-binding</keyword>
<dbReference type="GO" id="GO:0008270">
    <property type="term" value="F:zinc ion binding"/>
    <property type="evidence" value="ECO:0007669"/>
    <property type="project" value="UniProtKB-KW"/>
</dbReference>
<comment type="catalytic activity">
    <reaction evidence="1">
        <text>S-ubiquitinyl-[E2 ubiquitin-conjugating enzyme]-L-cysteine + [acceptor protein]-L-lysine = [E2 ubiquitin-conjugating enzyme]-L-cysteine + N(6)-ubiquitinyl-[acceptor protein]-L-lysine.</text>
        <dbReference type="EC" id="2.3.2.27"/>
    </reaction>
</comment>
<dbReference type="GO" id="GO:0005737">
    <property type="term" value="C:cytoplasm"/>
    <property type="evidence" value="ECO:0000318"/>
    <property type="project" value="GO_Central"/>
</dbReference>
<dbReference type="HOGENOM" id="CLU_048503_0_0_1"/>
<evidence type="ECO:0000256" key="3">
    <source>
        <dbReference type="ARBA" id="ARBA00022679"/>
    </source>
</evidence>
<dbReference type="FunCoup" id="D8T0H4">
    <property type="interactions" value="878"/>
</dbReference>
<feature type="region of interest" description="Disordered" evidence="9">
    <location>
        <begin position="101"/>
        <end position="123"/>
    </location>
</feature>
<dbReference type="GO" id="GO:0016567">
    <property type="term" value="P:protein ubiquitination"/>
    <property type="evidence" value="ECO:0000318"/>
    <property type="project" value="GO_Central"/>
</dbReference>
<gene>
    <name evidence="11" type="ORF">SELMODRAFT_129201</name>
</gene>
<dbReference type="PANTHER" id="PTHR15710">
    <property type="entry name" value="E3 UBIQUITIN-PROTEIN LIGASE PRAJA"/>
    <property type="match status" value="1"/>
</dbReference>
<dbReference type="eggNOG" id="KOG0800">
    <property type="taxonomic scope" value="Eukaryota"/>
</dbReference>
<dbReference type="AlphaFoldDB" id="D8T0H4"/>
<dbReference type="Gene3D" id="3.30.40.10">
    <property type="entry name" value="Zinc/RING finger domain, C3HC4 (zinc finger)"/>
    <property type="match status" value="1"/>
</dbReference>
<dbReference type="InterPro" id="IPR013083">
    <property type="entry name" value="Znf_RING/FYVE/PHD"/>
</dbReference>
<accession>D8T0H4</accession>
<evidence type="ECO:0000256" key="8">
    <source>
        <dbReference type="PROSITE-ProRule" id="PRU00175"/>
    </source>
</evidence>
<evidence type="ECO:0000259" key="10">
    <source>
        <dbReference type="PROSITE" id="PS50089"/>
    </source>
</evidence>
<keyword evidence="6" id="KW-0833">Ubl conjugation pathway</keyword>
<dbReference type="SUPFAM" id="SSF57850">
    <property type="entry name" value="RING/U-box"/>
    <property type="match status" value="1"/>
</dbReference>
<keyword evidence="5 8" id="KW-0863">Zinc-finger</keyword>
<reference evidence="11" key="1">
    <citation type="journal article" date="2011" name="Science">
        <title>The Selaginella genome identifies genetic changes associated with the evolution of vascular plants.</title>
        <authorList>
            <person name="Banks J.A."/>
            <person name="Nishiyama T."/>
            <person name="Hasebe M."/>
            <person name="Bowman J.L."/>
            <person name="Gribskov M."/>
            <person name="dePamphilis C."/>
            <person name="Albert V.A."/>
            <person name="Aono N."/>
            <person name="Aoyama T."/>
            <person name="Ambrose B.A."/>
            <person name="Ashton N.W."/>
            <person name="Axtell M.J."/>
            <person name="Barker E."/>
            <person name="Barker M.S."/>
            <person name="Bennetzen J.L."/>
            <person name="Bonawitz N.D."/>
            <person name="Chapple C."/>
            <person name="Cheng C."/>
            <person name="Correa L.G."/>
            <person name="Dacre M."/>
            <person name="DeBarry J."/>
            <person name="Dreyer I."/>
            <person name="Elias M."/>
            <person name="Engstrom E.M."/>
            <person name="Estelle M."/>
            <person name="Feng L."/>
            <person name="Finet C."/>
            <person name="Floyd S.K."/>
            <person name="Frommer W.B."/>
            <person name="Fujita T."/>
            <person name="Gramzow L."/>
            <person name="Gutensohn M."/>
            <person name="Harholt J."/>
            <person name="Hattori M."/>
            <person name="Heyl A."/>
            <person name="Hirai T."/>
            <person name="Hiwatashi Y."/>
            <person name="Ishikawa M."/>
            <person name="Iwata M."/>
            <person name="Karol K.G."/>
            <person name="Koehler B."/>
            <person name="Kolukisaoglu U."/>
            <person name="Kubo M."/>
            <person name="Kurata T."/>
            <person name="Lalonde S."/>
            <person name="Li K."/>
            <person name="Li Y."/>
            <person name="Litt A."/>
            <person name="Lyons E."/>
            <person name="Manning G."/>
            <person name="Maruyama T."/>
            <person name="Michael T.P."/>
            <person name="Mikami K."/>
            <person name="Miyazaki S."/>
            <person name="Morinaga S."/>
            <person name="Murata T."/>
            <person name="Mueller-Roeber B."/>
            <person name="Nelson D.R."/>
            <person name="Obara M."/>
            <person name="Oguri Y."/>
            <person name="Olmstead R.G."/>
            <person name="Onodera N."/>
            <person name="Petersen B.L."/>
            <person name="Pils B."/>
            <person name="Prigge M."/>
            <person name="Rensing S.A."/>
            <person name="Riano-Pachon D.M."/>
            <person name="Roberts A.W."/>
            <person name="Sato Y."/>
            <person name="Scheller H.V."/>
            <person name="Schulz B."/>
            <person name="Schulz C."/>
            <person name="Shakirov E.V."/>
            <person name="Shibagaki N."/>
            <person name="Shinohara N."/>
            <person name="Shippen D.E."/>
            <person name="Soerensen I."/>
            <person name="Sotooka R."/>
            <person name="Sugimoto N."/>
            <person name="Sugita M."/>
            <person name="Sumikawa N."/>
            <person name="Tanurdzic M."/>
            <person name="Theissen G."/>
            <person name="Ulvskov P."/>
            <person name="Wakazuki S."/>
            <person name="Weng J.K."/>
            <person name="Willats W.W."/>
            <person name="Wipf D."/>
            <person name="Wolf P.G."/>
            <person name="Yang L."/>
            <person name="Zimmer A.D."/>
            <person name="Zhu Q."/>
            <person name="Mitros T."/>
            <person name="Hellsten U."/>
            <person name="Loque D."/>
            <person name="Otillar R."/>
            <person name="Salamov A."/>
            <person name="Schmutz J."/>
            <person name="Shapiro H."/>
            <person name="Lindquist E."/>
            <person name="Lucas S."/>
            <person name="Rokhsar D."/>
            <person name="Grigoriev I.V."/>
        </authorList>
    </citation>
    <scope>NUCLEOTIDE SEQUENCE [LARGE SCALE GENOMIC DNA]</scope>
</reference>
<feature type="domain" description="RING-type" evidence="10">
    <location>
        <begin position="216"/>
        <end position="257"/>
    </location>
</feature>
<dbReference type="InterPro" id="IPR001841">
    <property type="entry name" value="Znf_RING"/>
</dbReference>
<dbReference type="STRING" id="88036.D8T0H4"/>